<name>A0A8J6KXN3_MICOH</name>
<proteinExistence type="predicted"/>
<feature type="coiled-coil region" evidence="1">
    <location>
        <begin position="673"/>
        <end position="762"/>
    </location>
</feature>
<dbReference type="EMBL" id="JAATJU010013585">
    <property type="protein sequence ID" value="KAH0517930.1"/>
    <property type="molecule type" value="Genomic_DNA"/>
</dbReference>
<feature type="region of interest" description="Disordered" evidence="2">
    <location>
        <begin position="181"/>
        <end position="207"/>
    </location>
</feature>
<gene>
    <name evidence="4" type="ORF">LTLLF_118520</name>
</gene>
<protein>
    <submittedName>
        <fullName evidence="4">Centrosomal protein of 131 kDa</fullName>
    </submittedName>
</protein>
<feature type="compositionally biased region" description="Basic and acidic residues" evidence="2">
    <location>
        <begin position="770"/>
        <end position="784"/>
    </location>
</feature>
<feature type="region of interest" description="Disordered" evidence="2">
    <location>
        <begin position="252"/>
        <end position="401"/>
    </location>
</feature>
<dbReference type="AlphaFoldDB" id="A0A8J6KXN3"/>
<dbReference type="GO" id="GO:0035735">
    <property type="term" value="P:intraciliary transport involved in cilium assembly"/>
    <property type="evidence" value="ECO:0007669"/>
    <property type="project" value="InterPro"/>
</dbReference>
<dbReference type="Proteomes" id="UP000710432">
    <property type="component" value="Unassembled WGS sequence"/>
</dbReference>
<organism evidence="4 5">
    <name type="scientific">Microtus ochrogaster</name>
    <name type="common">Prairie vole</name>
    <dbReference type="NCBI Taxonomy" id="79684"/>
    <lineage>
        <taxon>Eukaryota</taxon>
        <taxon>Metazoa</taxon>
        <taxon>Chordata</taxon>
        <taxon>Craniata</taxon>
        <taxon>Vertebrata</taxon>
        <taxon>Euteleostomi</taxon>
        <taxon>Mammalia</taxon>
        <taxon>Eutheria</taxon>
        <taxon>Euarchontoglires</taxon>
        <taxon>Glires</taxon>
        <taxon>Rodentia</taxon>
        <taxon>Myomorpha</taxon>
        <taxon>Muroidea</taxon>
        <taxon>Cricetidae</taxon>
        <taxon>Arvicolinae</taxon>
        <taxon>Microtus</taxon>
    </lineage>
</organism>
<accession>A0A8J6KXN3</accession>
<feature type="signal peptide" evidence="3">
    <location>
        <begin position="1"/>
        <end position="21"/>
    </location>
</feature>
<evidence type="ECO:0000256" key="1">
    <source>
        <dbReference type="SAM" id="Coils"/>
    </source>
</evidence>
<feature type="region of interest" description="Disordered" evidence="2">
    <location>
        <begin position="770"/>
        <end position="789"/>
    </location>
</feature>
<evidence type="ECO:0000256" key="2">
    <source>
        <dbReference type="SAM" id="MobiDB-lite"/>
    </source>
</evidence>
<feature type="compositionally biased region" description="Basic and acidic residues" evidence="2">
    <location>
        <begin position="308"/>
        <end position="323"/>
    </location>
</feature>
<sequence length="1049" mass="119769">MQLFHLLRALSVPLMTAETHSAQEATGPGGSRAINNLRRSNSTTQVNQSWTGSPRPAEPSDFLMLFEGGTSGRRRVASLSKAPSEKGASWNVLDDQPRGFALPANDQSPSTLDSALGPRKKECTLAPSFTVNNRSNKGAVGNCVTTMVHNHYGSLKKVSPPKSSNQTAPSLNNLIKAAAREGSEGSGFGKPRKNFSGGNHSIRGATSLLRRKEVTEEEAERFIHQVNQAAVTIQRWYRRQVQRRRTGAANLEHLLASKREGQRQRLGSGNLLDMHQREEAARKKAREEKARRARQAAIQELQQKRAQKASEAERRLSKDRSETRALGQPPPTQEPPLKPGSGTHQAPKANNASPGDPCPPVSEPSPEPQRPPEDKPQDVPSQDGAREDLGALGTSRSKARARATLDELLDTLRLLEEEPELLPRPKTYHKDRYAWTEEATDNLEKFGKLSAPPGQPDDGTLLSEAKLQSIMRFLDEMEKSGQDRPASQREDLVLEAGPRPPALGSEGSASMMRLKLEMEEKKQAMVLLQRALEQQRDLTIRRVKETEKELSRQLRQQKEHYEATIQRHLSFIDQLIEDKKILSEKCEAVVAELKQGDQRCRERVAQMQEQHELEIKKLKELMSATEKIRREKWINEKTKKIKEITVRGLEPEIQKLIAKHKQEVRRLRGLHEAELLQRDEQAAQRHLRQAEELREHLEREKEALGKQERERAQQRFEQHLEQEHRALEQQRRRLYKEVAEEKERLGQQAARQRAELEESSATLTRALRAEFERSREEQEQRHQVGELASSGGRMELKALKDHLEAERQAWVANCTKKEEAWLLTRERELKEEIRKGRDQEIELVIHRLEADMTLAKEESERAAESRVKRVRDKYEVELSELEQSERRLQERCTELKGRLGEAEGEKERLQSLVRQKEKELEDARAVNTQMCSERASLAQVVRQEFTDQLAASQEENQRLRAELAELRAHQQMELDEVHQRVKIALARKEEAVNSLRKQHEVGPSVGLWWSSLGWGHPGPDWTVSQASVKRADHLEELLEQHRRPSLSAK</sequence>
<feature type="region of interest" description="Disordered" evidence="2">
    <location>
        <begin position="478"/>
        <end position="507"/>
    </location>
</feature>
<dbReference type="InterPro" id="IPR030465">
    <property type="entry name" value="CEP131"/>
</dbReference>
<keyword evidence="3" id="KW-0732">Signal</keyword>
<keyword evidence="1" id="KW-0175">Coiled coil</keyword>
<evidence type="ECO:0000313" key="5">
    <source>
        <dbReference type="Proteomes" id="UP000710432"/>
    </source>
</evidence>
<feature type="region of interest" description="Disordered" evidence="2">
    <location>
        <begin position="20"/>
        <end position="60"/>
    </location>
</feature>
<feature type="compositionally biased region" description="Pro residues" evidence="2">
    <location>
        <begin position="328"/>
        <end position="338"/>
    </location>
</feature>
<feature type="compositionally biased region" description="Polar residues" evidence="2">
    <location>
        <begin position="342"/>
        <end position="352"/>
    </location>
</feature>
<feature type="compositionally biased region" description="Pro residues" evidence="2">
    <location>
        <begin position="356"/>
        <end position="369"/>
    </location>
</feature>
<feature type="coiled-coil region" evidence="1">
    <location>
        <begin position="845"/>
        <end position="998"/>
    </location>
</feature>
<dbReference type="PANTHER" id="PTHR31540:SF1">
    <property type="entry name" value="CENTROSOMAL PROTEIN OF 131 KDA"/>
    <property type="match status" value="1"/>
</dbReference>
<reference evidence="4" key="1">
    <citation type="submission" date="2020-03" db="EMBL/GenBank/DDBJ databases">
        <title>Studies in the Genomics of Life Span.</title>
        <authorList>
            <person name="Glass D."/>
        </authorList>
    </citation>
    <scope>NUCLEOTIDE SEQUENCE</scope>
    <source>
        <strain evidence="4">LTLLF</strain>
        <tissue evidence="4">Muscle</tissue>
    </source>
</reference>
<feature type="coiled-coil region" evidence="1">
    <location>
        <begin position="511"/>
        <end position="628"/>
    </location>
</feature>
<feature type="compositionally biased region" description="Basic and acidic residues" evidence="2">
    <location>
        <begin position="478"/>
        <end position="492"/>
    </location>
</feature>
<feature type="compositionally biased region" description="Basic and acidic residues" evidence="2">
    <location>
        <begin position="274"/>
        <end position="290"/>
    </location>
</feature>
<evidence type="ECO:0000313" key="4">
    <source>
        <dbReference type="EMBL" id="KAH0517930.1"/>
    </source>
</evidence>
<dbReference type="GO" id="GO:0034451">
    <property type="term" value="C:centriolar satellite"/>
    <property type="evidence" value="ECO:0007669"/>
    <property type="project" value="TreeGrafter"/>
</dbReference>
<feature type="chain" id="PRO_5035290663" evidence="3">
    <location>
        <begin position="22"/>
        <end position="1049"/>
    </location>
</feature>
<comment type="caution">
    <text evidence="4">The sequence shown here is derived from an EMBL/GenBank/DDBJ whole genome shotgun (WGS) entry which is preliminary data.</text>
</comment>
<feature type="compositionally biased region" description="Polar residues" evidence="2">
    <location>
        <begin position="33"/>
        <end position="52"/>
    </location>
</feature>
<dbReference type="GO" id="GO:0005929">
    <property type="term" value="C:cilium"/>
    <property type="evidence" value="ECO:0007669"/>
    <property type="project" value="GOC"/>
</dbReference>
<evidence type="ECO:0000256" key="3">
    <source>
        <dbReference type="SAM" id="SignalP"/>
    </source>
</evidence>
<dbReference type="GO" id="GO:0010824">
    <property type="term" value="P:regulation of centrosome duplication"/>
    <property type="evidence" value="ECO:0007669"/>
    <property type="project" value="TreeGrafter"/>
</dbReference>
<dbReference type="PANTHER" id="PTHR31540">
    <property type="entry name" value="CENTROSOMAL PROTEIN OF 131 KDA"/>
    <property type="match status" value="1"/>
</dbReference>